<dbReference type="EMBL" id="KX505308">
    <property type="protein sequence ID" value="AOP12929.1"/>
    <property type="molecule type" value="mRNA"/>
</dbReference>
<evidence type="ECO:0000256" key="5">
    <source>
        <dbReference type="ARBA" id="ARBA00023163"/>
    </source>
</evidence>
<protein>
    <submittedName>
        <fullName evidence="9">Activating transcription factor 4</fullName>
    </submittedName>
</protein>
<evidence type="ECO:0000256" key="1">
    <source>
        <dbReference type="ARBA" id="ARBA00004123"/>
    </source>
</evidence>
<evidence type="ECO:0000259" key="8">
    <source>
        <dbReference type="PROSITE" id="PS50217"/>
    </source>
</evidence>
<dbReference type="PANTHER" id="PTHR13044">
    <property type="entry name" value="ACTIVATING TRANSCRIPTION FACTOR ATF 4/5"/>
    <property type="match status" value="1"/>
</dbReference>
<dbReference type="GO" id="GO:0005634">
    <property type="term" value="C:nucleus"/>
    <property type="evidence" value="ECO:0007669"/>
    <property type="project" value="UniProtKB-SubCell"/>
</dbReference>
<dbReference type="AlphaFoldDB" id="A0A1C9J737"/>
<evidence type="ECO:0000256" key="7">
    <source>
        <dbReference type="SAM" id="MobiDB-lite"/>
    </source>
</evidence>
<feature type="region of interest" description="Disordered" evidence="7">
    <location>
        <begin position="257"/>
        <end position="380"/>
    </location>
</feature>
<feature type="compositionally biased region" description="Basic and acidic residues" evidence="7">
    <location>
        <begin position="353"/>
        <end position="363"/>
    </location>
</feature>
<evidence type="ECO:0000313" key="9">
    <source>
        <dbReference type="EMBL" id="AOP12929.1"/>
    </source>
</evidence>
<dbReference type="SUPFAM" id="SSF57959">
    <property type="entry name" value="Leucine zipper domain"/>
    <property type="match status" value="1"/>
</dbReference>
<sequence length="431" mass="48205">MEYSRMASLASWPLECDQDFSLGAKATSYLPTAALDPSCDDAIFALPDWMESRENLGLANIKLFDDVAFSQNLENDISFQDLDVAGNVDDYNFSTLIKPEDMLIKPEDMFIKPEDMLVPLSELPPQTSTQEGLSINPKSLTSTTPKIIIRMKKVAVCTPTINTNDYLHLPCKVLPTSQSSYIPSTNNSQHMQSTSPLNAATSICDAEDLINEVVQMMENKTDSNGFITMNTSLDSSMVEADMDDLLSQLESGSTDLECSDVSSWGSEPASPVSIPSPVPSTGSLTPERSCNDSLFHSLSSPKCNKNTQRSSPSHSEENFVEWIQTDEHSCSSSPRKSKVSRKTSSLRSIPYPENRRERKKEQNKQAALKYRQKKKQEDDELMSQIKAEEDRQKLLKAKYSNLKQELTYLKKIMREVFIAKGVLSEDAFKKK</sequence>
<comment type="similarity">
    <text evidence="2">Belongs to the bZIP family.</text>
</comment>
<feature type="compositionally biased region" description="Low complexity" evidence="7">
    <location>
        <begin position="266"/>
        <end position="275"/>
    </location>
</feature>
<keyword evidence="4" id="KW-0238">DNA-binding</keyword>
<accession>A0A1C9J737</accession>
<dbReference type="PANTHER" id="PTHR13044:SF14">
    <property type="entry name" value="CRYPTOCEPHAL, ISOFORM A"/>
    <property type="match status" value="1"/>
</dbReference>
<dbReference type="GO" id="GO:0001228">
    <property type="term" value="F:DNA-binding transcription activator activity, RNA polymerase II-specific"/>
    <property type="evidence" value="ECO:0007669"/>
    <property type="project" value="TreeGrafter"/>
</dbReference>
<dbReference type="SMART" id="SM00338">
    <property type="entry name" value="BRLZ"/>
    <property type="match status" value="1"/>
</dbReference>
<dbReference type="InterPro" id="IPR046347">
    <property type="entry name" value="bZIP_sf"/>
</dbReference>
<evidence type="ECO:0000256" key="2">
    <source>
        <dbReference type="ARBA" id="ARBA00007163"/>
    </source>
</evidence>
<dbReference type="OrthoDB" id="5847285at2759"/>
<feature type="compositionally biased region" description="Polar residues" evidence="7">
    <location>
        <begin position="281"/>
        <end position="313"/>
    </location>
</feature>
<feature type="domain" description="BZIP" evidence="8">
    <location>
        <begin position="353"/>
        <end position="416"/>
    </location>
</feature>
<dbReference type="InterPro" id="IPR004827">
    <property type="entry name" value="bZIP"/>
</dbReference>
<evidence type="ECO:0000256" key="4">
    <source>
        <dbReference type="ARBA" id="ARBA00023125"/>
    </source>
</evidence>
<dbReference type="SMR" id="A0A1C9J737"/>
<name>A0A1C9J737_PROCL</name>
<comment type="subcellular location">
    <subcellularLocation>
        <location evidence="1">Nucleus</location>
    </subcellularLocation>
</comment>
<keyword evidence="5" id="KW-0804">Transcription</keyword>
<keyword evidence="3" id="KW-0805">Transcription regulation</keyword>
<dbReference type="GO" id="GO:0000977">
    <property type="term" value="F:RNA polymerase II transcription regulatory region sequence-specific DNA binding"/>
    <property type="evidence" value="ECO:0007669"/>
    <property type="project" value="TreeGrafter"/>
</dbReference>
<dbReference type="PROSITE" id="PS50217">
    <property type="entry name" value="BZIP"/>
    <property type="match status" value="1"/>
</dbReference>
<organism evidence="9">
    <name type="scientific">Procambarus clarkii</name>
    <name type="common">Red swamp crayfish</name>
    <dbReference type="NCBI Taxonomy" id="6728"/>
    <lineage>
        <taxon>Eukaryota</taxon>
        <taxon>Metazoa</taxon>
        <taxon>Ecdysozoa</taxon>
        <taxon>Arthropoda</taxon>
        <taxon>Crustacea</taxon>
        <taxon>Multicrustacea</taxon>
        <taxon>Malacostraca</taxon>
        <taxon>Eumalacostraca</taxon>
        <taxon>Eucarida</taxon>
        <taxon>Decapoda</taxon>
        <taxon>Pleocyemata</taxon>
        <taxon>Astacidea</taxon>
        <taxon>Astacoidea</taxon>
        <taxon>Cambaridae</taxon>
        <taxon>Procambarus</taxon>
    </lineage>
</organism>
<reference evidence="9" key="1">
    <citation type="submission" date="2016-07" db="EMBL/GenBank/DDBJ databases">
        <title>PcToll2 positively regulates the expression of antimicrobial peptides by promoting PcATF4 translocation into the nucleus.</title>
        <authorList>
            <person name="Lan J.-F."/>
        </authorList>
    </citation>
    <scope>NUCLEOTIDE SEQUENCE</scope>
</reference>
<keyword evidence="6" id="KW-0539">Nucleus</keyword>
<gene>
    <name evidence="9" type="primary">ATF4</name>
</gene>
<evidence type="ECO:0000256" key="3">
    <source>
        <dbReference type="ARBA" id="ARBA00023015"/>
    </source>
</evidence>
<evidence type="ECO:0000256" key="6">
    <source>
        <dbReference type="ARBA" id="ARBA00023242"/>
    </source>
</evidence>
<dbReference type="Gene3D" id="1.20.5.170">
    <property type="match status" value="1"/>
</dbReference>
<proteinExistence type="evidence at transcript level"/>
<dbReference type="CDD" id="cd14692">
    <property type="entry name" value="bZIP_ATF4"/>
    <property type="match status" value="1"/>
</dbReference>